<keyword evidence="1" id="KW-0732">Signal</keyword>
<protein>
    <recommendedName>
        <fullName evidence="4">Secreted protein</fullName>
    </recommendedName>
</protein>
<reference evidence="2" key="1">
    <citation type="submission" date="2016-01" db="EMBL/GenBank/DDBJ databases">
        <authorList>
            <person name="Peeters C."/>
        </authorList>
    </citation>
    <scope>NUCLEOTIDE SEQUENCE</scope>
    <source>
        <strain evidence="2">LMG 29320</strain>
    </source>
</reference>
<name>A0A158AHD0_9BURK</name>
<comment type="caution">
    <text evidence="2">The sequence shown here is derived from an EMBL/GenBank/DDBJ whole genome shotgun (WGS) entry which is preliminary data.</text>
</comment>
<dbReference type="RefSeq" id="WP_061134106.1">
    <property type="nucleotide sequence ID" value="NZ_FCNX02000003.1"/>
</dbReference>
<organism evidence="2 3">
    <name type="scientific">Caballeronia fortuita</name>
    <dbReference type="NCBI Taxonomy" id="1777138"/>
    <lineage>
        <taxon>Bacteria</taxon>
        <taxon>Pseudomonadati</taxon>
        <taxon>Pseudomonadota</taxon>
        <taxon>Betaproteobacteria</taxon>
        <taxon>Burkholderiales</taxon>
        <taxon>Burkholderiaceae</taxon>
        <taxon>Caballeronia</taxon>
    </lineage>
</organism>
<dbReference type="AlphaFoldDB" id="A0A158AHD0"/>
<dbReference type="STRING" id="1777138.AWB77_01799"/>
<evidence type="ECO:0000313" key="3">
    <source>
        <dbReference type="Proteomes" id="UP000054903"/>
    </source>
</evidence>
<feature type="chain" id="PRO_5007620544" description="Secreted protein" evidence="1">
    <location>
        <begin position="20"/>
        <end position="178"/>
    </location>
</feature>
<proteinExistence type="predicted"/>
<gene>
    <name evidence="2" type="ORF">AWB77_01799</name>
</gene>
<dbReference type="OrthoDB" id="9130074at2"/>
<feature type="signal peptide" evidence="1">
    <location>
        <begin position="1"/>
        <end position="19"/>
    </location>
</feature>
<keyword evidence="3" id="KW-1185">Reference proteome</keyword>
<evidence type="ECO:0008006" key="4">
    <source>
        <dbReference type="Google" id="ProtNLM"/>
    </source>
</evidence>
<dbReference type="Proteomes" id="UP000054903">
    <property type="component" value="Unassembled WGS sequence"/>
</dbReference>
<sequence>MKRCLFAILLVCFAGASGAEDHERHAERRAVKVFDANGRVIGDLTSFSAQNGVAFTVDHATTVVPLTRVQDTSYHFSATDFQWLAVSAGVFGSTDCSGDPIIESAWGPRISIPFRRGSEVTVYFAPAGPEQSLVARSGLDPDGSTCRQFDSPIMESGYAPAAKLVITRDHPEPLRIGF</sequence>
<accession>A0A158AHD0</accession>
<dbReference type="EMBL" id="FCNX02000003">
    <property type="protein sequence ID" value="SAK57170.1"/>
    <property type="molecule type" value="Genomic_DNA"/>
</dbReference>
<evidence type="ECO:0000256" key="1">
    <source>
        <dbReference type="SAM" id="SignalP"/>
    </source>
</evidence>
<evidence type="ECO:0000313" key="2">
    <source>
        <dbReference type="EMBL" id="SAK57170.1"/>
    </source>
</evidence>